<dbReference type="SMART" id="SM01238">
    <property type="entry name" value="IGR"/>
    <property type="match status" value="1"/>
</dbReference>
<dbReference type="Pfam" id="PF09597">
    <property type="entry name" value="SAM_Ribosomal_mS41"/>
    <property type="match status" value="1"/>
</dbReference>
<protein>
    <recommendedName>
        <fullName evidence="4">Small ribosomal subunit protein mS41</fullName>
    </recommendedName>
</protein>
<dbReference type="InterPro" id="IPR039603">
    <property type="entry name" value="Ribosomal_mS41"/>
</dbReference>
<evidence type="ECO:0000256" key="3">
    <source>
        <dbReference type="ARBA" id="ARBA00023128"/>
    </source>
</evidence>
<proteinExistence type="inferred from homology"/>
<dbReference type="Proteomes" id="UP000030671">
    <property type="component" value="Unassembled WGS sequence"/>
</dbReference>
<dbReference type="GeneID" id="20670483"/>
<dbReference type="KEGG" id="hir:HETIRDRAFT_318188"/>
<feature type="non-terminal residue" evidence="6">
    <location>
        <position position="1"/>
    </location>
</feature>
<evidence type="ECO:0000256" key="4">
    <source>
        <dbReference type="ARBA" id="ARBA00035129"/>
    </source>
</evidence>
<dbReference type="eggNOG" id="ENOG502S7YM">
    <property type="taxonomic scope" value="Eukaryota"/>
</dbReference>
<dbReference type="InterPro" id="IPR019083">
    <property type="entry name" value="SAM_Ribosomal_mS41"/>
</dbReference>
<gene>
    <name evidence="6" type="ORF">HETIRDRAFT_318188</name>
</gene>
<dbReference type="RefSeq" id="XP_009546218.1">
    <property type="nucleotide sequence ID" value="XM_009547923.1"/>
</dbReference>
<comment type="subcellular location">
    <subcellularLocation>
        <location evidence="1">Mitochondrion</location>
    </subcellularLocation>
</comment>
<dbReference type="OrthoDB" id="18595at2759"/>
<evidence type="ECO:0000256" key="2">
    <source>
        <dbReference type="ARBA" id="ARBA00010492"/>
    </source>
</evidence>
<dbReference type="EMBL" id="KI925458">
    <property type="protein sequence ID" value="ETW81587.1"/>
    <property type="molecule type" value="Genomic_DNA"/>
</dbReference>
<dbReference type="HOGENOM" id="CLU_126679_2_0_1"/>
<evidence type="ECO:0000259" key="5">
    <source>
        <dbReference type="SMART" id="SM01238"/>
    </source>
</evidence>
<organism evidence="6 7">
    <name type="scientific">Heterobasidion irregulare (strain TC 32-1)</name>
    <dbReference type="NCBI Taxonomy" id="747525"/>
    <lineage>
        <taxon>Eukaryota</taxon>
        <taxon>Fungi</taxon>
        <taxon>Dikarya</taxon>
        <taxon>Basidiomycota</taxon>
        <taxon>Agaricomycotina</taxon>
        <taxon>Agaricomycetes</taxon>
        <taxon>Russulales</taxon>
        <taxon>Bondarzewiaceae</taxon>
        <taxon>Heterobasidion</taxon>
        <taxon>Heterobasidion annosum species complex</taxon>
    </lineage>
</organism>
<feature type="domain" description="Small ribosomal subunit protein mS41 SAM" evidence="5">
    <location>
        <begin position="6"/>
        <end position="60"/>
    </location>
</feature>
<evidence type="ECO:0000256" key="1">
    <source>
        <dbReference type="ARBA" id="ARBA00004173"/>
    </source>
</evidence>
<dbReference type="FunCoup" id="W4K6W8">
    <property type="interactions" value="156"/>
</dbReference>
<evidence type="ECO:0000313" key="7">
    <source>
        <dbReference type="Proteomes" id="UP000030671"/>
    </source>
</evidence>
<dbReference type="PANTHER" id="PTHR28235">
    <property type="entry name" value="PROTEIN FYV4, MITOCHONDRIAL"/>
    <property type="match status" value="1"/>
</dbReference>
<dbReference type="PANTHER" id="PTHR28235:SF1">
    <property type="entry name" value="SMALL RIBOSOMAL SUBUNIT PROTEIN MS41"/>
    <property type="match status" value="1"/>
</dbReference>
<dbReference type="InParanoid" id="W4K6W8"/>
<sequence length="95" mass="11011">GSITSAEAFLKAIGRSSETKVSYEAWDQLWRTNGHDLKKAGLSVQDRRYILWAMEKYRLGKDPSEFAYEVSKKKKIRGWGPAVQNGKRIRSRRHQ</sequence>
<comment type="similarity">
    <text evidence="2">Belongs to the mitochondrion-specific ribosomal protein mS41 family.</text>
</comment>
<keyword evidence="3" id="KW-0496">Mitochondrion</keyword>
<dbReference type="STRING" id="747525.W4K6W8"/>
<accession>W4K6W8</accession>
<reference evidence="6 7" key="1">
    <citation type="journal article" date="2012" name="New Phytol.">
        <title>Insight into trade-off between wood decay and parasitism from the genome of a fungal forest pathogen.</title>
        <authorList>
            <person name="Olson A."/>
            <person name="Aerts A."/>
            <person name="Asiegbu F."/>
            <person name="Belbahri L."/>
            <person name="Bouzid O."/>
            <person name="Broberg A."/>
            <person name="Canback B."/>
            <person name="Coutinho P.M."/>
            <person name="Cullen D."/>
            <person name="Dalman K."/>
            <person name="Deflorio G."/>
            <person name="van Diepen L.T."/>
            <person name="Dunand C."/>
            <person name="Duplessis S."/>
            <person name="Durling M."/>
            <person name="Gonthier P."/>
            <person name="Grimwood J."/>
            <person name="Fossdal C.G."/>
            <person name="Hansson D."/>
            <person name="Henrissat B."/>
            <person name="Hietala A."/>
            <person name="Himmelstrand K."/>
            <person name="Hoffmeister D."/>
            <person name="Hogberg N."/>
            <person name="James T.Y."/>
            <person name="Karlsson M."/>
            <person name="Kohler A."/>
            <person name="Kues U."/>
            <person name="Lee Y.H."/>
            <person name="Lin Y.C."/>
            <person name="Lind M."/>
            <person name="Lindquist E."/>
            <person name="Lombard V."/>
            <person name="Lucas S."/>
            <person name="Lunden K."/>
            <person name="Morin E."/>
            <person name="Murat C."/>
            <person name="Park J."/>
            <person name="Raffaello T."/>
            <person name="Rouze P."/>
            <person name="Salamov A."/>
            <person name="Schmutz J."/>
            <person name="Solheim H."/>
            <person name="Stahlberg J."/>
            <person name="Velez H."/>
            <person name="de Vries R.P."/>
            <person name="Wiebenga A."/>
            <person name="Woodward S."/>
            <person name="Yakovlev I."/>
            <person name="Garbelotto M."/>
            <person name="Martin F."/>
            <person name="Grigoriev I.V."/>
            <person name="Stenlid J."/>
        </authorList>
    </citation>
    <scope>NUCLEOTIDE SEQUENCE [LARGE SCALE GENOMIC DNA]</scope>
    <source>
        <strain evidence="6 7">TC 32-1</strain>
    </source>
</reference>
<name>W4K6W8_HETIT</name>
<evidence type="ECO:0000313" key="6">
    <source>
        <dbReference type="EMBL" id="ETW81587.1"/>
    </source>
</evidence>
<dbReference type="GO" id="GO:0005739">
    <property type="term" value="C:mitochondrion"/>
    <property type="evidence" value="ECO:0007669"/>
    <property type="project" value="UniProtKB-SubCell"/>
</dbReference>
<dbReference type="AlphaFoldDB" id="W4K6W8"/>
<keyword evidence="7" id="KW-1185">Reference proteome</keyword>